<keyword evidence="6" id="KW-0560">Oxidoreductase</keyword>
<gene>
    <name evidence="15" type="ORF">MNOR_LOCUS27950</name>
</gene>
<evidence type="ECO:0000259" key="14">
    <source>
        <dbReference type="PROSITE" id="PS51384"/>
    </source>
</evidence>
<keyword evidence="16" id="KW-1185">Reference proteome</keyword>
<dbReference type="InterPro" id="IPR051872">
    <property type="entry name" value="Cytochrome_b5/Flavoprotein_Rdt"/>
</dbReference>
<dbReference type="InterPro" id="IPR007052">
    <property type="entry name" value="CS_dom"/>
</dbReference>
<dbReference type="InterPro" id="IPR008978">
    <property type="entry name" value="HSP20-like_chaperone"/>
</dbReference>
<name>A0AAV2RPW6_MEGNR</name>
<dbReference type="InterPro" id="IPR017938">
    <property type="entry name" value="Riboflavin_synthase-like_b-brl"/>
</dbReference>
<dbReference type="FunFam" id="3.40.50.80:FF:000021">
    <property type="entry name" value="Cytochrome b5 reductase 4"/>
    <property type="match status" value="1"/>
</dbReference>
<evidence type="ECO:0000256" key="9">
    <source>
        <dbReference type="ARBA" id="ARBA00031842"/>
    </source>
</evidence>
<feature type="non-terminal residue" evidence="15">
    <location>
        <position position="548"/>
    </location>
</feature>
<comment type="catalytic activity">
    <reaction evidence="10">
        <text>2 Fe(III)-[cytochrome b5] + NADH = 2 Fe(II)-[cytochrome b5] + NAD(+) + H(+)</text>
        <dbReference type="Rhea" id="RHEA:46680"/>
        <dbReference type="Rhea" id="RHEA-COMP:10438"/>
        <dbReference type="Rhea" id="RHEA-COMP:10439"/>
        <dbReference type="ChEBI" id="CHEBI:15378"/>
        <dbReference type="ChEBI" id="CHEBI:29033"/>
        <dbReference type="ChEBI" id="CHEBI:29034"/>
        <dbReference type="ChEBI" id="CHEBI:57540"/>
        <dbReference type="ChEBI" id="CHEBI:57945"/>
        <dbReference type="EC" id="1.6.2.2"/>
    </reaction>
</comment>
<proteinExistence type="inferred from homology"/>
<dbReference type="GO" id="GO:0046872">
    <property type="term" value="F:metal ion binding"/>
    <property type="evidence" value="ECO:0007669"/>
    <property type="project" value="UniProtKB-KW"/>
</dbReference>
<dbReference type="SUPFAM" id="SSF55856">
    <property type="entry name" value="Cytochrome b5-like heme/steroid binding domain"/>
    <property type="match status" value="1"/>
</dbReference>
<dbReference type="GO" id="GO:0090524">
    <property type="term" value="F:cytochrome-b5 reductase activity, acting on NADH"/>
    <property type="evidence" value="ECO:0007669"/>
    <property type="project" value="UniProtKB-EC"/>
</dbReference>
<evidence type="ECO:0000256" key="2">
    <source>
        <dbReference type="ARBA" id="ARBA00012011"/>
    </source>
</evidence>
<evidence type="ECO:0000313" key="15">
    <source>
        <dbReference type="EMBL" id="CAL4137200.1"/>
    </source>
</evidence>
<dbReference type="Gene3D" id="2.60.40.790">
    <property type="match status" value="1"/>
</dbReference>
<organism evidence="15 16">
    <name type="scientific">Meganyctiphanes norvegica</name>
    <name type="common">Northern krill</name>
    <name type="synonym">Thysanopoda norvegica</name>
    <dbReference type="NCBI Taxonomy" id="48144"/>
    <lineage>
        <taxon>Eukaryota</taxon>
        <taxon>Metazoa</taxon>
        <taxon>Ecdysozoa</taxon>
        <taxon>Arthropoda</taxon>
        <taxon>Crustacea</taxon>
        <taxon>Multicrustacea</taxon>
        <taxon>Malacostraca</taxon>
        <taxon>Eumalacostraca</taxon>
        <taxon>Eucarida</taxon>
        <taxon>Euphausiacea</taxon>
        <taxon>Euphausiidae</taxon>
        <taxon>Meganyctiphanes</taxon>
    </lineage>
</organism>
<dbReference type="PANTHER" id="PTHR46237:SF1">
    <property type="entry name" value="CYTOCHROME B5 REDUCTASE 4"/>
    <property type="match status" value="1"/>
</dbReference>
<evidence type="ECO:0000256" key="11">
    <source>
        <dbReference type="SAM" id="MobiDB-lite"/>
    </source>
</evidence>
<evidence type="ECO:0000256" key="10">
    <source>
        <dbReference type="ARBA" id="ARBA00047682"/>
    </source>
</evidence>
<dbReference type="InterPro" id="IPR001199">
    <property type="entry name" value="Cyt_B5-like_heme/steroid-bd"/>
</dbReference>
<dbReference type="InterPro" id="IPR039261">
    <property type="entry name" value="FNR_nucleotide-bd"/>
</dbReference>
<dbReference type="EC" id="1.6.2.2" evidence="2"/>
<dbReference type="AlphaFoldDB" id="A0AAV2RPW6"/>
<evidence type="ECO:0000256" key="3">
    <source>
        <dbReference type="ARBA" id="ARBA00022339"/>
    </source>
</evidence>
<dbReference type="PROSITE" id="PS51384">
    <property type="entry name" value="FAD_FR"/>
    <property type="match status" value="1"/>
</dbReference>
<feature type="compositionally biased region" description="Polar residues" evidence="11">
    <location>
        <begin position="9"/>
        <end position="21"/>
    </location>
</feature>
<dbReference type="Proteomes" id="UP001497623">
    <property type="component" value="Unassembled WGS sequence"/>
</dbReference>
<dbReference type="PROSITE" id="PS50255">
    <property type="entry name" value="CYTOCHROME_B5_2"/>
    <property type="match status" value="1"/>
</dbReference>
<evidence type="ECO:0000259" key="12">
    <source>
        <dbReference type="PROSITE" id="PS50255"/>
    </source>
</evidence>
<dbReference type="GO" id="GO:0006801">
    <property type="term" value="P:superoxide metabolic process"/>
    <property type="evidence" value="ECO:0007669"/>
    <property type="project" value="TreeGrafter"/>
</dbReference>
<dbReference type="CDD" id="cd06183">
    <property type="entry name" value="cyt_b5_reduct_like"/>
    <property type="match status" value="1"/>
</dbReference>
<comment type="caution">
    <text evidence="15">The sequence shown here is derived from an EMBL/GenBank/DDBJ whole genome shotgun (WGS) entry which is preliminary data.</text>
</comment>
<evidence type="ECO:0000256" key="7">
    <source>
        <dbReference type="ARBA" id="ARBA00023004"/>
    </source>
</evidence>
<dbReference type="PANTHER" id="PTHR46237">
    <property type="entry name" value="CYTOCHROME B5 REDUCTASE 4 FAMILY MEMBER"/>
    <property type="match status" value="1"/>
</dbReference>
<evidence type="ECO:0000256" key="8">
    <source>
        <dbReference type="ARBA" id="ARBA00030883"/>
    </source>
</evidence>
<dbReference type="SUPFAM" id="SSF63380">
    <property type="entry name" value="Riboflavin synthase domain-like"/>
    <property type="match status" value="1"/>
</dbReference>
<dbReference type="EMBL" id="CAXKWB010030133">
    <property type="protein sequence ID" value="CAL4137200.1"/>
    <property type="molecule type" value="Genomic_DNA"/>
</dbReference>
<dbReference type="PROSITE" id="PS51203">
    <property type="entry name" value="CS"/>
    <property type="match status" value="1"/>
</dbReference>
<evidence type="ECO:0000313" key="16">
    <source>
        <dbReference type="Proteomes" id="UP001497623"/>
    </source>
</evidence>
<keyword evidence="5" id="KW-0479">Metal-binding</keyword>
<dbReference type="SUPFAM" id="SSF52343">
    <property type="entry name" value="Ferredoxin reductase-like, C-terminal NADP-linked domain"/>
    <property type="match status" value="1"/>
</dbReference>
<evidence type="ECO:0000256" key="1">
    <source>
        <dbReference type="ARBA" id="ARBA00006105"/>
    </source>
</evidence>
<dbReference type="SUPFAM" id="SSF49764">
    <property type="entry name" value="HSP20-like chaperones"/>
    <property type="match status" value="1"/>
</dbReference>
<evidence type="ECO:0000259" key="13">
    <source>
        <dbReference type="PROSITE" id="PS51203"/>
    </source>
</evidence>
<feature type="domain" description="CS" evidence="13">
    <location>
        <begin position="193"/>
        <end position="285"/>
    </location>
</feature>
<dbReference type="Gene3D" id="3.40.50.80">
    <property type="entry name" value="Nucleotide-binding domain of ferredoxin-NADP reductase (FNR) module"/>
    <property type="match status" value="1"/>
</dbReference>
<feature type="region of interest" description="Disordered" evidence="11">
    <location>
        <begin position="1"/>
        <end position="24"/>
    </location>
</feature>
<accession>A0AAV2RPW6</accession>
<evidence type="ECO:0000256" key="6">
    <source>
        <dbReference type="ARBA" id="ARBA00023002"/>
    </source>
</evidence>
<dbReference type="GO" id="GO:0020037">
    <property type="term" value="F:heme binding"/>
    <property type="evidence" value="ECO:0007669"/>
    <property type="project" value="TreeGrafter"/>
</dbReference>
<keyword evidence="4" id="KW-0349">Heme</keyword>
<evidence type="ECO:0000256" key="5">
    <source>
        <dbReference type="ARBA" id="ARBA00022723"/>
    </source>
</evidence>
<dbReference type="FunFam" id="3.10.120.10:FF:000001">
    <property type="entry name" value="Cytochrome b5 reductase 4"/>
    <property type="match status" value="1"/>
</dbReference>
<dbReference type="InterPro" id="IPR008333">
    <property type="entry name" value="Cbr1-like_FAD-bd_dom"/>
</dbReference>
<dbReference type="InterPro" id="IPR001433">
    <property type="entry name" value="OxRdtase_FAD/NAD-bd"/>
</dbReference>
<dbReference type="Pfam" id="PF00173">
    <property type="entry name" value="Cyt-b5"/>
    <property type="match status" value="1"/>
</dbReference>
<comment type="similarity">
    <text evidence="1">Belongs to the flavoprotein pyridine nucleotide cytochrome reductase family.</text>
</comment>
<protein>
    <recommendedName>
        <fullName evidence="3">Cytochrome b5 reductase 4</fullName>
        <ecNumber evidence="2">1.6.2.2</ecNumber>
    </recommendedName>
    <alternativeName>
        <fullName evidence="9">Flavohemoprotein b5/b5R</fullName>
    </alternativeName>
    <alternativeName>
        <fullName evidence="8">cb5/cb5R</fullName>
    </alternativeName>
</protein>
<dbReference type="InterPro" id="IPR036400">
    <property type="entry name" value="Cyt_B5-like_heme/steroid_sf"/>
</dbReference>
<dbReference type="Gene3D" id="3.10.120.10">
    <property type="entry name" value="Cytochrome b5-like heme/steroid binding domain"/>
    <property type="match status" value="1"/>
</dbReference>
<feature type="domain" description="Cytochrome b5 heme-binding" evidence="12">
    <location>
        <begin position="51"/>
        <end position="127"/>
    </location>
</feature>
<feature type="domain" description="FAD-binding FR-type" evidence="14">
    <location>
        <begin position="302"/>
        <end position="410"/>
    </location>
</feature>
<dbReference type="InterPro" id="IPR017927">
    <property type="entry name" value="FAD-bd_FR_type"/>
</dbReference>
<evidence type="ECO:0000256" key="4">
    <source>
        <dbReference type="ARBA" id="ARBA00022617"/>
    </source>
</evidence>
<dbReference type="SMART" id="SM01117">
    <property type="entry name" value="Cyt-b5"/>
    <property type="match status" value="1"/>
</dbReference>
<dbReference type="Pfam" id="PF00175">
    <property type="entry name" value="NAD_binding_1"/>
    <property type="match status" value="1"/>
</dbReference>
<dbReference type="Pfam" id="PF00970">
    <property type="entry name" value="FAD_binding_6"/>
    <property type="match status" value="1"/>
</dbReference>
<reference evidence="15 16" key="1">
    <citation type="submission" date="2024-05" db="EMBL/GenBank/DDBJ databases">
        <authorList>
            <person name="Wallberg A."/>
        </authorList>
    </citation>
    <scope>NUCLEOTIDE SEQUENCE [LARGE SCALE GENOMIC DNA]</scope>
</reference>
<keyword evidence="7" id="KW-0408">Iron</keyword>
<dbReference type="Gene3D" id="2.40.30.10">
    <property type="entry name" value="Translation factors"/>
    <property type="match status" value="1"/>
</dbReference>
<sequence length="548" mass="60893">MAAPASLVPPSTASATGNPRNKTALKRGRGLMDWVRLGQSGKDLTGTGGKLLEVTPRELAKHNKPGNAWMALKGTVYNVSAYTEFHPGGVDELMRGVGTDATQLFNEVHKWVNFESMLQKCVVGRLVEGSSSFFSKPNFLPLRKLTKGNKNTANSIYLPETKTINSLNVPVHTANEMTNKSPLPSPITPTVALPLPKYDWFQTTSVIDIAIYTKWKYITKNHIVIERYDRDLKIVCYIEDKIFKVHLILFKCVKEEPEIKIGANSGKVDILIKKNEEGIRWSSIGKTGEQNNTLVTAKDKNIEYVSCTLEKVEKITHDTHLFTLALSNEVYLPVLPGHHIYLRLPGSDIVKPYTPVTSKLEVSSLQEDTGKKIHLLVKIYPDGAFTPTLMEVALGRSLEVSHPEGNFLLDKFKAATCSPTTHLICLAAGTGLTPMLKLAFTAIENNVNVLLVFFNKTEKDIPWRQEFDQLHSSHQDLFTVVHVLSQAEQSWTGQKGRVSKELLISILPPQKDPDTNMFACACGPSEFTKLSINLLKDLGYEDAHSFLG</sequence>
<dbReference type="GO" id="GO:0005783">
    <property type="term" value="C:endoplasmic reticulum"/>
    <property type="evidence" value="ECO:0007669"/>
    <property type="project" value="TreeGrafter"/>
</dbReference>